<dbReference type="PIRSF" id="PIRSF029548">
    <property type="entry name" value="UCP029548"/>
    <property type="match status" value="1"/>
</dbReference>
<proteinExistence type="predicted"/>
<dbReference type="InterPro" id="IPR014557">
    <property type="entry name" value="UCP029548_STAS-type"/>
</dbReference>
<dbReference type="EMBL" id="SRLE01000001">
    <property type="protein sequence ID" value="TGD76018.1"/>
    <property type="molecule type" value="Genomic_DNA"/>
</dbReference>
<comment type="caution">
    <text evidence="2">The sequence shown here is derived from an EMBL/GenBank/DDBJ whole genome shotgun (WGS) entry which is preliminary data.</text>
</comment>
<sequence>MHEGRFLAASHNGAYVIRLEGDVRLSLCTTIDDYFHAMFDDPEFASVWVDLDAVEGLDSTTLGLLAKLAITARDRFGFQPAIYSHDPGINRLLKSMGFLRLFQLNEMARSTPRDIHEIPRVKGSQDTVRDKVIEAHRVLMDLSDENRARFRDLMTVLEQGN</sequence>
<accession>A0A4Z0M9E8</accession>
<organism evidence="2 3">
    <name type="scientific">Mangrovimicrobium sediminis</name>
    <dbReference type="NCBI Taxonomy" id="2562682"/>
    <lineage>
        <taxon>Bacteria</taxon>
        <taxon>Pseudomonadati</taxon>
        <taxon>Pseudomonadota</taxon>
        <taxon>Gammaproteobacteria</taxon>
        <taxon>Cellvibrionales</taxon>
        <taxon>Halieaceae</taxon>
        <taxon>Mangrovimicrobium</taxon>
    </lineage>
</organism>
<evidence type="ECO:0000313" key="2">
    <source>
        <dbReference type="EMBL" id="TGD76018.1"/>
    </source>
</evidence>
<dbReference type="SUPFAM" id="SSF52091">
    <property type="entry name" value="SpoIIaa-like"/>
    <property type="match status" value="1"/>
</dbReference>
<reference evidence="2 3" key="1">
    <citation type="submission" date="2019-04" db="EMBL/GenBank/DDBJ databases">
        <title>Taxonomy of novel Haliea sp. from mangrove soil of West Coast of India.</title>
        <authorList>
            <person name="Verma A."/>
            <person name="Kumar P."/>
            <person name="Krishnamurthi S."/>
        </authorList>
    </citation>
    <scope>NUCLEOTIDE SEQUENCE [LARGE SCALE GENOMIC DNA]</scope>
    <source>
        <strain evidence="2 3">SAOS-164</strain>
    </source>
</reference>
<dbReference type="InterPro" id="IPR036513">
    <property type="entry name" value="STAS_dom_sf"/>
</dbReference>
<dbReference type="RefSeq" id="WP_135440596.1">
    <property type="nucleotide sequence ID" value="NZ_SRLE01000001.1"/>
</dbReference>
<keyword evidence="3" id="KW-1185">Reference proteome</keyword>
<dbReference type="Proteomes" id="UP000298050">
    <property type="component" value="Unassembled WGS sequence"/>
</dbReference>
<feature type="domain" description="STAS" evidence="1">
    <location>
        <begin position="4"/>
        <end position="118"/>
    </location>
</feature>
<evidence type="ECO:0000259" key="1">
    <source>
        <dbReference type="PROSITE" id="PS50801"/>
    </source>
</evidence>
<dbReference type="OrthoDB" id="8685730at2"/>
<evidence type="ECO:0000313" key="3">
    <source>
        <dbReference type="Proteomes" id="UP000298050"/>
    </source>
</evidence>
<protein>
    <submittedName>
        <fullName evidence="2">Anti-sigma factor antagonist</fullName>
    </submittedName>
</protein>
<dbReference type="Pfam" id="PF01740">
    <property type="entry name" value="STAS"/>
    <property type="match status" value="1"/>
</dbReference>
<name>A0A4Z0M9E8_9GAMM</name>
<dbReference type="Gene3D" id="3.30.750.24">
    <property type="entry name" value="STAS domain"/>
    <property type="match status" value="1"/>
</dbReference>
<gene>
    <name evidence="2" type="ORF">E4634_00235</name>
</gene>
<dbReference type="InterPro" id="IPR002645">
    <property type="entry name" value="STAS_dom"/>
</dbReference>
<dbReference type="CDD" id="cd07043">
    <property type="entry name" value="STAS_anti-anti-sigma_factors"/>
    <property type="match status" value="1"/>
</dbReference>
<dbReference type="PROSITE" id="PS50801">
    <property type="entry name" value="STAS"/>
    <property type="match status" value="1"/>
</dbReference>
<dbReference type="AlphaFoldDB" id="A0A4Z0M9E8"/>